<evidence type="ECO:0000313" key="2">
    <source>
        <dbReference type="Proteomes" id="UP000243140"/>
    </source>
</evidence>
<dbReference type="EMBL" id="MVHV01000011">
    <property type="protein sequence ID" value="ORA82131.1"/>
    <property type="molecule type" value="Genomic_DNA"/>
</dbReference>
<name>A0ABX3SSC6_MYCMA</name>
<gene>
    <name evidence="1" type="ORF">BST29_13165</name>
</gene>
<accession>A0ABX3SSC6</accession>
<comment type="caution">
    <text evidence="1">The sequence shown here is derived from an EMBL/GenBank/DDBJ whole genome shotgun (WGS) entry which is preliminary data.</text>
</comment>
<keyword evidence="2" id="KW-1185">Reference proteome</keyword>
<evidence type="ECO:0000313" key="1">
    <source>
        <dbReference type="EMBL" id="ORA82131.1"/>
    </source>
</evidence>
<organism evidence="1 2">
    <name type="scientific">Mycobacterium malmoense</name>
    <dbReference type="NCBI Taxonomy" id="1780"/>
    <lineage>
        <taxon>Bacteria</taxon>
        <taxon>Bacillati</taxon>
        <taxon>Actinomycetota</taxon>
        <taxon>Actinomycetes</taxon>
        <taxon>Mycobacteriales</taxon>
        <taxon>Mycobacteriaceae</taxon>
        <taxon>Mycobacterium</taxon>
    </lineage>
</organism>
<evidence type="ECO:0008006" key="3">
    <source>
        <dbReference type="Google" id="ProtNLM"/>
    </source>
</evidence>
<dbReference type="Proteomes" id="UP000243140">
    <property type="component" value="Unassembled WGS sequence"/>
</dbReference>
<reference evidence="1 2" key="1">
    <citation type="submission" date="2017-02" db="EMBL/GenBank/DDBJ databases">
        <title>The new phylogeny of genus Mycobacterium.</title>
        <authorList>
            <person name="Tortoli E."/>
            <person name="Trovato A."/>
            <person name="Cirillo D.M."/>
        </authorList>
    </citation>
    <scope>NUCLEOTIDE SEQUENCE [LARGE SCALE GENOMIC DNA]</scope>
    <source>
        <strain evidence="1 2">IP1130001</strain>
    </source>
</reference>
<proteinExistence type="predicted"/>
<sequence>MRAGDHQTAIGPLPFCCHDSFAIFHSYIQFVIIQNPQKEMVMDLAARPHITAGVTLASAAVIAVAPATQHLPDLRLAQQLPQVSVSDIQLTDAATGVIDLFSGVESELASLASGASAAAVPAAALTDFINPAVLPLPLATWVNTFQTAGTNLQYIFGSGKWSKAPFPVLQQVAANWVDYANIYVGAYQQAATNAVNYLAFYFGPLIRTGLSDLTSGNISGGINALYTALFQNPIEDFGLPLEKTLEIPAYFLQNLASATQYAVTIGVTQIGLYGLDAPYQAQTSLGLSLQAAYNAWNAGNPMGALSSLLNTPGATVNGLLNGSGQSILGAGLLSSPAFSHLYNGLVNTVVNTLSPTLAGKIVAPGAVNIETGGSLSAALQSLVNQLVNGWPSLSPVLNNLSNVPAELTSLLQSIPSVLSNLPSILGKFGGALVSNIGLLISNLLKLL</sequence>
<protein>
    <recommendedName>
        <fullName evidence="3">PE-PGRS family protein</fullName>
    </recommendedName>
</protein>